<proteinExistence type="predicted"/>
<keyword evidence="2" id="KW-1133">Transmembrane helix</keyword>
<sequence>MRSDEPLMEATTLLGVIAAALLGVFLTIKFPKSFVFAAVWFIMLEDSIQWLFKIEWITYTDEVVTALAALIFPLGRLMSKRRLVRIPGMGWIVLFVFAGGIGNALNATPAEVFALGAGSALKGLVFAFAVAQLDWTPRDIQRSAKYFFLIGTALVVTGAINLVAPGPWAQVFSPSGNLDYRFGIPSLIGPFVHPGIYATVLGLISVAALSYRRTVRKSRASAFLAFTTAVGSLLGMRRRLWASAAMAWAGLLARTSTRATAVLVTVLAVPVGILVSGDFFSSIFGSISREYLSETGQASAARTVLSLGAVDVANLAIPFGAGFGRYASWVAALRYSPEYVARGFDHIWGLTPLERGSSNFLLDTFWPAVIGETGWLGLFAFVGLVLSIIRMFYKLSAKTESRALARCVGVTGFGWMLFILFDSVAGPSFYNPLYMILYAIIGVGSHLYFTKPVPTAAVADDLDGSAAEKAPNDGEPATEPSGPGRAMVRRGR</sequence>
<evidence type="ECO:0000313" key="4">
    <source>
        <dbReference type="Proteomes" id="UP000182652"/>
    </source>
</evidence>
<keyword evidence="2" id="KW-0472">Membrane</keyword>
<reference evidence="3 4" key="1">
    <citation type="submission" date="2016-10" db="EMBL/GenBank/DDBJ databases">
        <authorList>
            <person name="de Groot N.N."/>
        </authorList>
    </citation>
    <scope>NUCLEOTIDE SEQUENCE [LARGE SCALE GENOMIC DNA]</scope>
    <source>
        <strain evidence="3 4">DSM 10495</strain>
    </source>
</reference>
<feature type="transmembrane region" description="Helical" evidence="2">
    <location>
        <begin position="86"/>
        <end position="106"/>
    </location>
</feature>
<feature type="transmembrane region" description="Helical" evidence="2">
    <location>
        <begin position="261"/>
        <end position="284"/>
    </location>
</feature>
<feature type="transmembrane region" description="Helical" evidence="2">
    <location>
        <begin position="433"/>
        <end position="449"/>
    </location>
</feature>
<organism evidence="3 4">
    <name type="scientific">Arthrobacter woluwensis</name>
    <dbReference type="NCBI Taxonomy" id="156980"/>
    <lineage>
        <taxon>Bacteria</taxon>
        <taxon>Bacillati</taxon>
        <taxon>Actinomycetota</taxon>
        <taxon>Actinomycetes</taxon>
        <taxon>Micrococcales</taxon>
        <taxon>Micrococcaceae</taxon>
        <taxon>Arthrobacter</taxon>
    </lineage>
</organism>
<feature type="region of interest" description="Disordered" evidence="1">
    <location>
        <begin position="465"/>
        <end position="492"/>
    </location>
</feature>
<feature type="transmembrane region" description="Helical" evidence="2">
    <location>
        <begin position="403"/>
        <end position="421"/>
    </location>
</feature>
<feature type="transmembrane region" description="Helical" evidence="2">
    <location>
        <begin position="12"/>
        <end position="44"/>
    </location>
</feature>
<gene>
    <name evidence="3" type="ORF">SAMN04489745_3026</name>
</gene>
<dbReference type="EMBL" id="FNSN01000003">
    <property type="protein sequence ID" value="SEC49988.1"/>
    <property type="molecule type" value="Genomic_DNA"/>
</dbReference>
<keyword evidence="2" id="KW-0812">Transmembrane</keyword>
<evidence type="ECO:0008006" key="5">
    <source>
        <dbReference type="Google" id="ProtNLM"/>
    </source>
</evidence>
<name>A0A1H4T107_9MICC</name>
<feature type="transmembrane region" description="Helical" evidence="2">
    <location>
        <begin position="184"/>
        <end position="209"/>
    </location>
</feature>
<evidence type="ECO:0000256" key="2">
    <source>
        <dbReference type="SAM" id="Phobius"/>
    </source>
</evidence>
<evidence type="ECO:0000256" key="1">
    <source>
        <dbReference type="SAM" id="MobiDB-lite"/>
    </source>
</evidence>
<feature type="transmembrane region" description="Helical" evidence="2">
    <location>
        <begin position="221"/>
        <end position="241"/>
    </location>
</feature>
<protein>
    <recommendedName>
        <fullName evidence="5">O-antigen ligase</fullName>
    </recommendedName>
</protein>
<evidence type="ECO:0000313" key="3">
    <source>
        <dbReference type="EMBL" id="SEC49988.1"/>
    </source>
</evidence>
<feature type="transmembrane region" description="Helical" evidence="2">
    <location>
        <begin position="146"/>
        <end position="164"/>
    </location>
</feature>
<dbReference type="AlphaFoldDB" id="A0A1H4T107"/>
<feature type="transmembrane region" description="Helical" evidence="2">
    <location>
        <begin position="56"/>
        <end position="74"/>
    </location>
</feature>
<feature type="transmembrane region" description="Helical" evidence="2">
    <location>
        <begin position="304"/>
        <end position="327"/>
    </location>
</feature>
<dbReference type="Proteomes" id="UP000182652">
    <property type="component" value="Unassembled WGS sequence"/>
</dbReference>
<feature type="transmembrane region" description="Helical" evidence="2">
    <location>
        <begin position="365"/>
        <end position="391"/>
    </location>
</feature>
<dbReference type="STRING" id="156980.SAMN04489745_3026"/>
<feature type="transmembrane region" description="Helical" evidence="2">
    <location>
        <begin position="112"/>
        <end position="134"/>
    </location>
</feature>
<accession>A0A1H4T107</accession>
<keyword evidence="4" id="KW-1185">Reference proteome</keyword>